<comment type="caution">
    <text evidence="2">The sequence shown here is derived from an EMBL/GenBank/DDBJ whole genome shotgun (WGS) entry which is preliminary data.</text>
</comment>
<reference evidence="3" key="1">
    <citation type="journal article" date="2018" name="Gigascience">
        <title>Genome assembly of the Pink Ipe (Handroanthus impetiginosus, Bignoniaceae), a highly valued, ecologically keystone Neotropical timber forest tree.</title>
        <authorList>
            <person name="Silva-Junior O.B."/>
            <person name="Grattapaglia D."/>
            <person name="Novaes E."/>
            <person name="Collevatti R.G."/>
        </authorList>
    </citation>
    <scope>NUCLEOTIDE SEQUENCE [LARGE SCALE GENOMIC DNA]</scope>
    <source>
        <strain evidence="3">cv. UFG-1</strain>
    </source>
</reference>
<name>A0A2G9HUT5_9LAMI</name>
<dbReference type="InterPro" id="IPR051886">
    <property type="entry name" value="Seed_Dev/Stress_Resp_Reg"/>
</dbReference>
<dbReference type="Proteomes" id="UP000231279">
    <property type="component" value="Unassembled WGS sequence"/>
</dbReference>
<evidence type="ECO:0000313" key="3">
    <source>
        <dbReference type="Proteomes" id="UP000231279"/>
    </source>
</evidence>
<dbReference type="GO" id="GO:0006351">
    <property type="term" value="P:DNA-templated transcription"/>
    <property type="evidence" value="ECO:0007669"/>
    <property type="project" value="InterPro"/>
</dbReference>
<evidence type="ECO:0000313" key="2">
    <source>
        <dbReference type="EMBL" id="PIN21223.1"/>
    </source>
</evidence>
<dbReference type="PANTHER" id="PTHR46354:SF4">
    <property type="entry name" value="PROTEIN DOG1-LIKE 3"/>
    <property type="match status" value="1"/>
</dbReference>
<sequence length="298" mass="33543">MSVASSSATFMARALHTGGNQDNETFHKFFECWIVEQSQHLEELVSATKDCDQEQLDGRNGRIVTQSELDERILRPKITQVIEHYEQYYRAKSRWAWNNVLSMFNPSWRSSLEDAFLWIGGWRPSMAFHLFYSKSGLQLEAKLAEIIRGLSTGDLGDLTPTQLGQVNELQKVTIREEKEISEKLAKQQETVADSTMVELSHAVTEAMRESGDDIATAADDGRVEASLATKEEGLAEVLRRADDLRLKTLKEVVSVLTPAQGVHFLIAAAELHLRIHEWGRKKDATRHQNHRGVGGGSQ</sequence>
<feature type="domain" description="DOG1" evidence="1">
    <location>
        <begin position="23"/>
        <end position="285"/>
    </location>
</feature>
<accession>A0A2G9HUT5</accession>
<dbReference type="AlphaFoldDB" id="A0A2G9HUT5"/>
<dbReference type="GO" id="GO:0043565">
    <property type="term" value="F:sequence-specific DNA binding"/>
    <property type="evidence" value="ECO:0007669"/>
    <property type="project" value="InterPro"/>
</dbReference>
<dbReference type="PROSITE" id="PS51806">
    <property type="entry name" value="DOG1"/>
    <property type="match status" value="1"/>
</dbReference>
<gene>
    <name evidence="2" type="ORF">CDL12_06069</name>
</gene>
<dbReference type="PANTHER" id="PTHR46354">
    <property type="entry name" value="DOG1 DOMAIN-CONTAINING PROTEIN"/>
    <property type="match status" value="1"/>
</dbReference>
<protein>
    <recommendedName>
        <fullName evidence="1">DOG1 domain-containing protein</fullName>
    </recommendedName>
</protein>
<dbReference type="OrthoDB" id="542841at2759"/>
<evidence type="ECO:0000259" key="1">
    <source>
        <dbReference type="PROSITE" id="PS51806"/>
    </source>
</evidence>
<keyword evidence="3" id="KW-1185">Reference proteome</keyword>
<dbReference type="EMBL" id="NKXS01000981">
    <property type="protein sequence ID" value="PIN21223.1"/>
    <property type="molecule type" value="Genomic_DNA"/>
</dbReference>
<organism evidence="2 3">
    <name type="scientific">Handroanthus impetiginosus</name>
    <dbReference type="NCBI Taxonomy" id="429701"/>
    <lineage>
        <taxon>Eukaryota</taxon>
        <taxon>Viridiplantae</taxon>
        <taxon>Streptophyta</taxon>
        <taxon>Embryophyta</taxon>
        <taxon>Tracheophyta</taxon>
        <taxon>Spermatophyta</taxon>
        <taxon>Magnoliopsida</taxon>
        <taxon>eudicotyledons</taxon>
        <taxon>Gunneridae</taxon>
        <taxon>Pentapetalae</taxon>
        <taxon>asterids</taxon>
        <taxon>lamiids</taxon>
        <taxon>Lamiales</taxon>
        <taxon>Bignoniaceae</taxon>
        <taxon>Crescentiina</taxon>
        <taxon>Tabebuia alliance</taxon>
        <taxon>Handroanthus</taxon>
    </lineage>
</organism>
<dbReference type="Pfam" id="PF14144">
    <property type="entry name" value="DOG1"/>
    <property type="match status" value="1"/>
</dbReference>
<dbReference type="STRING" id="429701.A0A2G9HUT5"/>
<proteinExistence type="predicted"/>
<dbReference type="InterPro" id="IPR025422">
    <property type="entry name" value="TGA_domain"/>
</dbReference>